<feature type="transmembrane region" description="Helical" evidence="2">
    <location>
        <begin position="152"/>
        <end position="178"/>
    </location>
</feature>
<dbReference type="EMBL" id="KZ302111">
    <property type="protein sequence ID" value="PFH47430.1"/>
    <property type="molecule type" value="Genomic_DNA"/>
</dbReference>
<name>A0A2A9NIA8_9AGAR</name>
<keyword evidence="4" id="KW-1185">Reference proteome</keyword>
<dbReference type="AlphaFoldDB" id="A0A2A9NIA8"/>
<evidence type="ECO:0000313" key="4">
    <source>
        <dbReference type="Proteomes" id="UP000242287"/>
    </source>
</evidence>
<keyword evidence="2" id="KW-0812">Transmembrane</keyword>
<keyword evidence="2" id="KW-0472">Membrane</keyword>
<keyword evidence="2" id="KW-1133">Transmembrane helix</keyword>
<gene>
    <name evidence="3" type="ORF">AMATHDRAFT_6732</name>
</gene>
<reference evidence="3 4" key="1">
    <citation type="submission" date="2014-02" db="EMBL/GenBank/DDBJ databases">
        <title>Transposable element dynamics among asymbiotic and ectomycorrhizal Amanita fungi.</title>
        <authorList>
            <consortium name="DOE Joint Genome Institute"/>
            <person name="Hess J."/>
            <person name="Skrede I."/>
            <person name="Wolfe B."/>
            <person name="LaButti K."/>
            <person name="Ohm R.A."/>
            <person name="Grigoriev I.V."/>
            <person name="Pringle A."/>
        </authorList>
    </citation>
    <scope>NUCLEOTIDE SEQUENCE [LARGE SCALE GENOMIC DNA]</scope>
    <source>
        <strain evidence="3 4">SKay4041</strain>
    </source>
</reference>
<feature type="region of interest" description="Disordered" evidence="1">
    <location>
        <begin position="257"/>
        <end position="301"/>
    </location>
</feature>
<evidence type="ECO:0000313" key="3">
    <source>
        <dbReference type="EMBL" id="PFH47430.1"/>
    </source>
</evidence>
<dbReference type="OrthoDB" id="3265715at2759"/>
<organism evidence="3 4">
    <name type="scientific">Amanita thiersii Skay4041</name>
    <dbReference type="NCBI Taxonomy" id="703135"/>
    <lineage>
        <taxon>Eukaryota</taxon>
        <taxon>Fungi</taxon>
        <taxon>Dikarya</taxon>
        <taxon>Basidiomycota</taxon>
        <taxon>Agaricomycotina</taxon>
        <taxon>Agaricomycetes</taxon>
        <taxon>Agaricomycetidae</taxon>
        <taxon>Agaricales</taxon>
        <taxon>Pluteineae</taxon>
        <taxon>Amanitaceae</taxon>
        <taxon>Amanita</taxon>
    </lineage>
</organism>
<accession>A0A2A9NIA8</accession>
<evidence type="ECO:0000256" key="2">
    <source>
        <dbReference type="SAM" id="Phobius"/>
    </source>
</evidence>
<dbReference type="Proteomes" id="UP000242287">
    <property type="component" value="Unassembled WGS sequence"/>
</dbReference>
<evidence type="ECO:0000256" key="1">
    <source>
        <dbReference type="SAM" id="MobiDB-lite"/>
    </source>
</evidence>
<dbReference type="STRING" id="703135.A0A2A9NIA8"/>
<sequence>MDLSIVYTGFWQIGSPSCSSCKTAYIRGAFNGSWHEGLNSYSPSTASRQSRIESQFGGLPTTLQFNFTGNPHLPGFCVSLIPNLNVTFNLDGQTLSPFHYGGSMDDNLNANQINVFSQANLQNIPHHLVLSVGPGSNAFGLRDSDHGSRRNVAAFAGAIGGSVGLLALLSLGLVISICKRRLAARRSRLDHTDDLPSPSGPVHFVPRFFPGTVIPTDPPSYEIVSSLIGRNSQVLTSLGNGAYLPRPVDGDALCNADRPPTFRNSLVSSDGALQPPPSMQELHTSHGRDLDGESSNPPGLH</sequence>
<proteinExistence type="predicted"/>
<protein>
    <submittedName>
        <fullName evidence="3">Uncharacterized protein</fullName>
    </submittedName>
</protein>